<dbReference type="OrthoDB" id="1904499at2759"/>
<dbReference type="PANTHER" id="PTHR36488:SF8">
    <property type="entry name" value="CASP-LIKE PROTEIN 1U1"/>
    <property type="match status" value="1"/>
</dbReference>
<keyword evidence="6 8" id="KW-1133">Transmembrane helix</keyword>
<dbReference type="PANTHER" id="PTHR36488">
    <property type="entry name" value="CASP-LIKE PROTEIN 1U1"/>
    <property type="match status" value="1"/>
</dbReference>
<evidence type="ECO:0000256" key="6">
    <source>
        <dbReference type="ARBA" id="ARBA00022989"/>
    </source>
</evidence>
<feature type="transmembrane region" description="Helical" evidence="8">
    <location>
        <begin position="102"/>
        <end position="127"/>
    </location>
</feature>
<accession>A0A9P1EIW0</accession>
<dbReference type="InterPro" id="IPR044173">
    <property type="entry name" value="CASPL"/>
</dbReference>
<dbReference type="EMBL" id="CAMAPE010000052">
    <property type="protein sequence ID" value="CAH9109094.1"/>
    <property type="molecule type" value="Genomic_DNA"/>
</dbReference>
<sequence>MENLGSKGEKSVPLKALKLSSAAQVVMRLGTTALTLAATWATLTSKETATVFGIEFVARYSYSPIFKFFLIANIAVCGLSFLSVFLVFILDKMTDARNYFYMFLHDLIVMALLLSGCASATGIGYIGKYGESHSGWMAICDNVTHFCHKMTLSLALSYVAVVFYLCLTILSANQSRKIHV</sequence>
<evidence type="ECO:0000256" key="7">
    <source>
        <dbReference type="ARBA" id="ARBA00023136"/>
    </source>
</evidence>
<evidence type="ECO:0000313" key="10">
    <source>
        <dbReference type="EMBL" id="CAH9109094.1"/>
    </source>
</evidence>
<evidence type="ECO:0000256" key="3">
    <source>
        <dbReference type="ARBA" id="ARBA00011489"/>
    </source>
</evidence>
<dbReference type="Proteomes" id="UP001152484">
    <property type="component" value="Unassembled WGS sequence"/>
</dbReference>
<evidence type="ECO:0000256" key="1">
    <source>
        <dbReference type="ARBA" id="ARBA00004651"/>
    </source>
</evidence>
<name>A0A9P1EIW0_CUSEU</name>
<dbReference type="InterPro" id="IPR006459">
    <property type="entry name" value="CASP/CASPL"/>
</dbReference>
<keyword evidence="11" id="KW-1185">Reference proteome</keyword>
<evidence type="ECO:0000256" key="8">
    <source>
        <dbReference type="RuleBase" id="RU361233"/>
    </source>
</evidence>
<evidence type="ECO:0000259" key="9">
    <source>
        <dbReference type="Pfam" id="PF04535"/>
    </source>
</evidence>
<evidence type="ECO:0000256" key="2">
    <source>
        <dbReference type="ARBA" id="ARBA00007651"/>
    </source>
</evidence>
<comment type="subcellular location">
    <subcellularLocation>
        <location evidence="1 8">Cell membrane</location>
        <topology evidence="1 8">Multi-pass membrane protein</topology>
    </subcellularLocation>
</comment>
<keyword evidence="5 8" id="KW-0812">Transmembrane</keyword>
<comment type="similarity">
    <text evidence="2 8">Belongs to the Casparian strip membrane proteins (CASP) family.</text>
</comment>
<dbReference type="NCBIfam" id="TIGR01569">
    <property type="entry name" value="A_tha_TIGR01569"/>
    <property type="match status" value="1"/>
</dbReference>
<proteinExistence type="inferred from homology"/>
<comment type="caution">
    <text evidence="10">The sequence shown here is derived from an EMBL/GenBank/DDBJ whole genome shotgun (WGS) entry which is preliminary data.</text>
</comment>
<feature type="transmembrane region" description="Helical" evidence="8">
    <location>
        <begin position="25"/>
        <end position="45"/>
    </location>
</feature>
<feature type="transmembrane region" description="Helical" evidence="8">
    <location>
        <begin position="152"/>
        <end position="172"/>
    </location>
</feature>
<dbReference type="InterPro" id="IPR006702">
    <property type="entry name" value="CASP_dom"/>
</dbReference>
<keyword evidence="4 8" id="KW-1003">Cell membrane</keyword>
<evidence type="ECO:0000256" key="4">
    <source>
        <dbReference type="ARBA" id="ARBA00022475"/>
    </source>
</evidence>
<gene>
    <name evidence="10" type="ORF">CEURO_LOCUS18366</name>
</gene>
<comment type="subunit">
    <text evidence="3 8">Homodimer and heterodimers.</text>
</comment>
<dbReference type="Pfam" id="PF04535">
    <property type="entry name" value="CASP_dom"/>
    <property type="match status" value="1"/>
</dbReference>
<keyword evidence="7 8" id="KW-0472">Membrane</keyword>
<dbReference type="AlphaFoldDB" id="A0A9P1EIW0"/>
<organism evidence="10 11">
    <name type="scientific">Cuscuta europaea</name>
    <name type="common">European dodder</name>
    <dbReference type="NCBI Taxonomy" id="41803"/>
    <lineage>
        <taxon>Eukaryota</taxon>
        <taxon>Viridiplantae</taxon>
        <taxon>Streptophyta</taxon>
        <taxon>Embryophyta</taxon>
        <taxon>Tracheophyta</taxon>
        <taxon>Spermatophyta</taxon>
        <taxon>Magnoliopsida</taxon>
        <taxon>eudicotyledons</taxon>
        <taxon>Gunneridae</taxon>
        <taxon>Pentapetalae</taxon>
        <taxon>asterids</taxon>
        <taxon>lamiids</taxon>
        <taxon>Solanales</taxon>
        <taxon>Convolvulaceae</taxon>
        <taxon>Cuscuteae</taxon>
        <taxon>Cuscuta</taxon>
        <taxon>Cuscuta subgen. Cuscuta</taxon>
    </lineage>
</organism>
<reference evidence="10" key="1">
    <citation type="submission" date="2022-07" db="EMBL/GenBank/DDBJ databases">
        <authorList>
            <person name="Macas J."/>
            <person name="Novak P."/>
            <person name="Neumann P."/>
        </authorList>
    </citation>
    <scope>NUCLEOTIDE SEQUENCE</scope>
</reference>
<protein>
    <recommendedName>
        <fullName evidence="8">CASP-like protein</fullName>
    </recommendedName>
</protein>
<evidence type="ECO:0000313" key="11">
    <source>
        <dbReference type="Proteomes" id="UP001152484"/>
    </source>
</evidence>
<evidence type="ECO:0000256" key="5">
    <source>
        <dbReference type="ARBA" id="ARBA00022692"/>
    </source>
</evidence>
<dbReference type="GO" id="GO:0005886">
    <property type="term" value="C:plasma membrane"/>
    <property type="evidence" value="ECO:0007669"/>
    <property type="project" value="UniProtKB-SubCell"/>
</dbReference>
<feature type="domain" description="Casparian strip membrane protein" evidence="9">
    <location>
        <begin position="21"/>
        <end position="163"/>
    </location>
</feature>
<feature type="transmembrane region" description="Helical" evidence="8">
    <location>
        <begin position="65"/>
        <end position="90"/>
    </location>
</feature>